<protein>
    <recommendedName>
        <fullName evidence="4">UV radiation resistance-associated gene protein</fullName>
    </recommendedName>
</protein>
<dbReference type="GO" id="GO:0000149">
    <property type="term" value="F:SNARE binding"/>
    <property type="evidence" value="ECO:0007669"/>
    <property type="project" value="TreeGrafter"/>
</dbReference>
<comment type="caution">
    <text evidence="2">The sequence shown here is derived from an EMBL/GenBank/DDBJ whole genome shotgun (WGS) entry which is preliminary data.</text>
</comment>
<dbReference type="GO" id="GO:0035493">
    <property type="term" value="P:SNARE complex assembly"/>
    <property type="evidence" value="ECO:0007669"/>
    <property type="project" value="TreeGrafter"/>
</dbReference>
<sequence length="306" mass="34304">MSDSMCLYGQARRAFLQQENELDEMSQRLQEHSDHMGDFKICTKRLSDDVEDHREHLAVKIRTLTVAGKTLGAAHCKLEEANRLLSGENGHGRLKDLEQKLRMRQQHMITQVAHIYPVRPLDEQTPAAKRGLTSNIIKTSGAESVLPNGPQNRPLAILGLQLSKLSVKKTGYFTDKTEFQKSSTVLGYTAHAVSLIASYLNVPLWYPLRFGGSRSYILDHAPSVELSSVTSVVNSVPTSTSMKTMEFPLFFDGPETTRSSYAIFLLNKDTEQLLDYIGSESLGQRHVLANLKQLTRIIQPQQYISS</sequence>
<dbReference type="PANTHER" id="PTHR15157:SF24">
    <property type="entry name" value="VACUOLAR PROTEIN SORTING 38"/>
    <property type="match status" value="1"/>
</dbReference>
<reference evidence="2" key="2">
    <citation type="submission" date="2021-12" db="EMBL/GenBank/DDBJ databases">
        <title>Resequencing data analysis of finger millet.</title>
        <authorList>
            <person name="Hatakeyama M."/>
            <person name="Aluri S."/>
            <person name="Balachadran M.T."/>
            <person name="Sivarajan S.R."/>
            <person name="Poveda L."/>
            <person name="Shimizu-Inatsugi R."/>
            <person name="Schlapbach R."/>
            <person name="Sreeman S.M."/>
            <person name="Shimizu K.K."/>
        </authorList>
    </citation>
    <scope>NUCLEOTIDE SEQUENCE</scope>
</reference>
<dbReference type="AlphaFoldDB" id="A0AAV5BRJ0"/>
<evidence type="ECO:0000256" key="1">
    <source>
        <dbReference type="SAM" id="Coils"/>
    </source>
</evidence>
<dbReference type="GO" id="GO:0000323">
    <property type="term" value="C:lytic vacuole"/>
    <property type="evidence" value="ECO:0007669"/>
    <property type="project" value="TreeGrafter"/>
</dbReference>
<organism evidence="2 3">
    <name type="scientific">Eleusine coracana subsp. coracana</name>
    <dbReference type="NCBI Taxonomy" id="191504"/>
    <lineage>
        <taxon>Eukaryota</taxon>
        <taxon>Viridiplantae</taxon>
        <taxon>Streptophyta</taxon>
        <taxon>Embryophyta</taxon>
        <taxon>Tracheophyta</taxon>
        <taxon>Spermatophyta</taxon>
        <taxon>Magnoliopsida</taxon>
        <taxon>Liliopsida</taxon>
        <taxon>Poales</taxon>
        <taxon>Poaceae</taxon>
        <taxon>PACMAD clade</taxon>
        <taxon>Chloridoideae</taxon>
        <taxon>Cynodonteae</taxon>
        <taxon>Eleusininae</taxon>
        <taxon>Eleusine</taxon>
    </lineage>
</organism>
<reference evidence="2" key="1">
    <citation type="journal article" date="2018" name="DNA Res.">
        <title>Multiple hybrid de novo genome assembly of finger millet, an orphan allotetraploid crop.</title>
        <authorList>
            <person name="Hatakeyama M."/>
            <person name="Aluri S."/>
            <person name="Balachadran M.T."/>
            <person name="Sivarajan S.R."/>
            <person name="Patrignani A."/>
            <person name="Gruter S."/>
            <person name="Poveda L."/>
            <person name="Shimizu-Inatsugi R."/>
            <person name="Baeten J."/>
            <person name="Francoijs K.J."/>
            <person name="Nataraja K.N."/>
            <person name="Reddy Y.A.N."/>
            <person name="Phadnis S."/>
            <person name="Ravikumar R.L."/>
            <person name="Schlapbach R."/>
            <person name="Sreeman S.M."/>
            <person name="Shimizu K.K."/>
        </authorList>
    </citation>
    <scope>NUCLEOTIDE SEQUENCE</scope>
</reference>
<name>A0AAV5BRJ0_ELECO</name>
<dbReference type="PANTHER" id="PTHR15157">
    <property type="entry name" value="UV RADIATION RESISTANCE-ASSOCIATED GENE PROTEIN"/>
    <property type="match status" value="1"/>
</dbReference>
<feature type="coiled-coil region" evidence="1">
    <location>
        <begin position="8"/>
        <end position="35"/>
    </location>
</feature>
<proteinExistence type="predicted"/>
<gene>
    <name evidence="2" type="primary">ga04134</name>
    <name evidence="2" type="ORF">PR202_ga04134</name>
</gene>
<dbReference type="EMBL" id="BQKI01000002">
    <property type="protein sequence ID" value="GJM88107.1"/>
    <property type="molecule type" value="Genomic_DNA"/>
</dbReference>
<evidence type="ECO:0000313" key="2">
    <source>
        <dbReference type="EMBL" id="GJM88107.1"/>
    </source>
</evidence>
<evidence type="ECO:0000313" key="3">
    <source>
        <dbReference type="Proteomes" id="UP001054889"/>
    </source>
</evidence>
<evidence type="ECO:0008006" key="4">
    <source>
        <dbReference type="Google" id="ProtNLM"/>
    </source>
</evidence>
<accession>A0AAV5BRJ0</accession>
<dbReference type="Proteomes" id="UP001054889">
    <property type="component" value="Unassembled WGS sequence"/>
</dbReference>
<dbReference type="GO" id="GO:0005768">
    <property type="term" value="C:endosome"/>
    <property type="evidence" value="ECO:0007669"/>
    <property type="project" value="TreeGrafter"/>
</dbReference>
<keyword evidence="3" id="KW-1185">Reference proteome</keyword>
<keyword evidence="1" id="KW-0175">Coiled coil</keyword>